<keyword evidence="1" id="KW-0732">Signal</keyword>
<reference evidence="3" key="1">
    <citation type="submission" date="2018-02" db="EMBL/GenBank/DDBJ databases">
        <title>Genome sequencing of Solimonas sp. HR-BB.</title>
        <authorList>
            <person name="Lee Y."/>
            <person name="Jeon C.O."/>
        </authorList>
    </citation>
    <scope>NUCLEOTIDE SEQUENCE [LARGE SCALE GENOMIC DNA]</scope>
    <source>
        <strain evidence="3">HR-U</strain>
    </source>
</reference>
<organism evidence="2 3">
    <name type="scientific">Siphonobacter curvatus</name>
    <dbReference type="NCBI Taxonomy" id="2094562"/>
    <lineage>
        <taxon>Bacteria</taxon>
        <taxon>Pseudomonadati</taxon>
        <taxon>Bacteroidota</taxon>
        <taxon>Cytophagia</taxon>
        <taxon>Cytophagales</taxon>
        <taxon>Cytophagaceae</taxon>
        <taxon>Siphonobacter</taxon>
    </lineage>
</organism>
<comment type="caution">
    <text evidence="2">The sequence shown here is derived from an EMBL/GenBank/DDBJ whole genome shotgun (WGS) entry which is preliminary data.</text>
</comment>
<dbReference type="EMBL" id="PTRA01000010">
    <property type="protein sequence ID" value="PQA53185.1"/>
    <property type="molecule type" value="Genomic_DNA"/>
</dbReference>
<protein>
    <recommendedName>
        <fullName evidence="4">Capsule assembly Wzi family protein</fullName>
    </recommendedName>
</protein>
<name>A0A2S7IET1_9BACT</name>
<keyword evidence="3" id="KW-1185">Reference proteome</keyword>
<dbReference type="OrthoDB" id="596512at2"/>
<feature type="signal peptide" evidence="1">
    <location>
        <begin position="1"/>
        <end position="20"/>
    </location>
</feature>
<dbReference type="Proteomes" id="UP000239590">
    <property type="component" value="Unassembled WGS sequence"/>
</dbReference>
<evidence type="ECO:0000313" key="2">
    <source>
        <dbReference type="EMBL" id="PQA53185.1"/>
    </source>
</evidence>
<dbReference type="Gene3D" id="2.40.160.130">
    <property type="entry name" value="Capsule assembly protein Wzi"/>
    <property type="match status" value="1"/>
</dbReference>
<dbReference type="InterPro" id="IPR026950">
    <property type="entry name" value="Caps_assemb_Wzi"/>
</dbReference>
<evidence type="ECO:0000256" key="1">
    <source>
        <dbReference type="SAM" id="SignalP"/>
    </source>
</evidence>
<dbReference type="RefSeq" id="WP_104716099.1">
    <property type="nucleotide sequence ID" value="NZ_PTRA01000010.1"/>
</dbReference>
<evidence type="ECO:0000313" key="3">
    <source>
        <dbReference type="Proteomes" id="UP000239590"/>
    </source>
</evidence>
<dbReference type="InterPro" id="IPR038636">
    <property type="entry name" value="Wzi_sf"/>
</dbReference>
<sequence length="485" mass="54769">MSFRFLRYCLWFLAYGSACAQFNRPDTLSHTGLYYQAELSGWTAQRSQTPFWLRTNQFGALPWASPGALFNGSLGGRWQAGNWTLKASVQAVGQLTRSPQVVLPQAYVGLERGHVELYVGRRREINGLTDTLLTSGSYAYSGNAVPITQVRLGTRDYAPLGFTKGWVAVNAFMSHGWFTDTDSMKNVWLHSKALFVRLGKQKWHLYGGVTHFVQWGGYSAYLEPGLTRNGHLPRNWTAFKNVLWPGSLEGNANDQLTGHDTLNRVGNQLGSIDLGLELNLRSFQLLFYHQHAYEDMSGVAFQNFPDGIFGLRWKTTTPGKAFQLRQLTLEYITTLNRSGRGPKGYDDYFYNGQYLDGWVHENYIIGTPLFTRTKDIPYALRQTYSDLNRPRSVNNNALRAWHVGLEAQVWVPVQILLTRTTYVDDPFRSDSHRFRQFSMSVALPAIPLGRGLFGGLKLALDRGDLFSQNAGLLFSLRKVGGWGHP</sequence>
<feature type="chain" id="PRO_5015634660" description="Capsule assembly Wzi family protein" evidence="1">
    <location>
        <begin position="21"/>
        <end position="485"/>
    </location>
</feature>
<accession>A0A2S7IET1</accession>
<dbReference type="AlphaFoldDB" id="A0A2S7IET1"/>
<dbReference type="Pfam" id="PF14052">
    <property type="entry name" value="Caps_assemb_Wzi"/>
    <property type="match status" value="1"/>
</dbReference>
<gene>
    <name evidence="2" type="ORF">C5O19_24975</name>
</gene>
<evidence type="ECO:0008006" key="4">
    <source>
        <dbReference type="Google" id="ProtNLM"/>
    </source>
</evidence>
<proteinExistence type="predicted"/>